<dbReference type="EMBL" id="JAPWDV010000001">
    <property type="protein sequence ID" value="KAJ6222566.1"/>
    <property type="molecule type" value="Genomic_DNA"/>
</dbReference>
<organism evidence="2 3">
    <name type="scientific">Blomia tropicalis</name>
    <name type="common">Mite</name>
    <dbReference type="NCBI Taxonomy" id="40697"/>
    <lineage>
        <taxon>Eukaryota</taxon>
        <taxon>Metazoa</taxon>
        <taxon>Ecdysozoa</taxon>
        <taxon>Arthropoda</taxon>
        <taxon>Chelicerata</taxon>
        <taxon>Arachnida</taxon>
        <taxon>Acari</taxon>
        <taxon>Acariformes</taxon>
        <taxon>Sarcoptiformes</taxon>
        <taxon>Astigmata</taxon>
        <taxon>Glycyphagoidea</taxon>
        <taxon>Echimyopodidae</taxon>
        <taxon>Blomia</taxon>
    </lineage>
</organism>
<feature type="region of interest" description="Disordered" evidence="1">
    <location>
        <begin position="259"/>
        <end position="278"/>
    </location>
</feature>
<evidence type="ECO:0000256" key="1">
    <source>
        <dbReference type="SAM" id="MobiDB-lite"/>
    </source>
</evidence>
<sequence>MKPPRLPGTEKFRFCDKKYEQQQITKCDPLECDDVDHDHKSITSTERLSSSTNLIRKDSFLYVPSSLHNRSISNESILYDDEKNISTNDNNTNVRLSSGSSSSSSCTLEELINHVNRLSMQPTTMRLEHSSITAPTIVNKRKPNLPISSRMTSRVFTLTNIISHLNEHESNVNRYGRNHRFYREKKPKRTQSVVYGDEKVSIGTRSFHDQGFESSSSRSSTPNSLDSSLESGTLPSDLSDEANLRLHPPMIALTTSHASLMSDDQSSTSSSCSSAQPSNEFNHSLRSFSCSPIEHWAKQTNNNSKNNAHNRLSTSSHSSWEDDSVLNEVT</sequence>
<feature type="region of interest" description="Disordered" evidence="1">
    <location>
        <begin position="205"/>
        <end position="241"/>
    </location>
</feature>
<comment type="caution">
    <text evidence="2">The sequence shown here is derived from an EMBL/GenBank/DDBJ whole genome shotgun (WGS) entry which is preliminary data.</text>
</comment>
<name>A0A9Q0RR23_BLOTA</name>
<protein>
    <submittedName>
        <fullName evidence="2">Uncharacterized protein</fullName>
    </submittedName>
</protein>
<evidence type="ECO:0000313" key="2">
    <source>
        <dbReference type="EMBL" id="KAJ6222566.1"/>
    </source>
</evidence>
<gene>
    <name evidence="2" type="ORF">RDWZM_001111</name>
</gene>
<dbReference type="AlphaFoldDB" id="A0A9Q0RR23"/>
<evidence type="ECO:0000313" key="3">
    <source>
        <dbReference type="Proteomes" id="UP001142055"/>
    </source>
</evidence>
<feature type="compositionally biased region" description="Low complexity" evidence="1">
    <location>
        <begin position="214"/>
        <end position="231"/>
    </location>
</feature>
<dbReference type="OrthoDB" id="10615822at2759"/>
<feature type="compositionally biased region" description="Polar residues" evidence="1">
    <location>
        <begin position="299"/>
        <end position="312"/>
    </location>
</feature>
<proteinExistence type="predicted"/>
<reference evidence="2" key="1">
    <citation type="submission" date="2022-12" db="EMBL/GenBank/DDBJ databases">
        <title>Genome assemblies of Blomia tropicalis.</title>
        <authorList>
            <person name="Cui Y."/>
        </authorList>
    </citation>
    <scope>NUCLEOTIDE SEQUENCE</scope>
    <source>
        <tissue evidence="2">Adult mites</tissue>
    </source>
</reference>
<dbReference type="Proteomes" id="UP001142055">
    <property type="component" value="Chromosome 1"/>
</dbReference>
<keyword evidence="3" id="KW-1185">Reference proteome</keyword>
<feature type="region of interest" description="Disordered" evidence="1">
    <location>
        <begin position="299"/>
        <end position="330"/>
    </location>
</feature>
<accession>A0A9Q0RR23</accession>
<feature type="compositionally biased region" description="Acidic residues" evidence="1">
    <location>
        <begin position="321"/>
        <end position="330"/>
    </location>
</feature>